<sequence length="223" mass="22795">MTQPAETASAPTLSHRAAALRVVVGLALTGALGGVVWAFLAPPVDAVVALTKKGQRIHGYFGDESDRVFLGGALAIGLLTVIAVVAATLVWQWRAHRGPLLAGALALGNVAAAGALTGVGAVVAHWRYGTPDLAGAPLSPEHRVGYLVEAPPVFFGHSPWVIATTLIFPAGVAALVYLFCTLATKRDDLGAWPPVEPAPVRLPAAAAPVATDAQSEVPAEPSC</sequence>
<feature type="transmembrane region" description="Helical" evidence="1">
    <location>
        <begin position="68"/>
        <end position="91"/>
    </location>
</feature>
<reference evidence="2 3" key="1">
    <citation type="submission" date="2016-06" db="EMBL/GenBank/DDBJ databases">
        <authorList>
            <person name="Kjaerup R.B."/>
            <person name="Dalgaard T.S."/>
            <person name="Juul-Madsen H.R."/>
        </authorList>
    </citation>
    <scope>NUCLEOTIDE SEQUENCE [LARGE SCALE GENOMIC DNA]</scope>
    <source>
        <strain evidence="2 3">1199456.5</strain>
    </source>
</reference>
<feature type="transmembrane region" description="Helical" evidence="1">
    <location>
        <begin position="18"/>
        <end position="40"/>
    </location>
</feature>
<dbReference type="AlphaFoldDB" id="A0A1A0MZ77"/>
<dbReference type="InterPro" id="IPR021213">
    <property type="entry name" value="DUF2567"/>
</dbReference>
<proteinExistence type="predicted"/>
<comment type="caution">
    <text evidence="2">The sequence shown here is derived from an EMBL/GenBank/DDBJ whole genome shotgun (WGS) entry which is preliminary data.</text>
</comment>
<keyword evidence="1" id="KW-1133">Transmembrane helix</keyword>
<gene>
    <name evidence="2" type="ORF">A5642_13295</name>
</gene>
<dbReference type="Proteomes" id="UP000093962">
    <property type="component" value="Unassembled WGS sequence"/>
</dbReference>
<keyword evidence="1" id="KW-0472">Membrane</keyword>
<evidence type="ECO:0000256" key="1">
    <source>
        <dbReference type="SAM" id="Phobius"/>
    </source>
</evidence>
<keyword evidence="1" id="KW-0812">Transmembrane</keyword>
<feature type="transmembrane region" description="Helical" evidence="1">
    <location>
        <begin position="103"/>
        <end position="126"/>
    </location>
</feature>
<name>A0A1A0MZ77_MYCMU</name>
<evidence type="ECO:0008006" key="4">
    <source>
        <dbReference type="Google" id="ProtNLM"/>
    </source>
</evidence>
<organism evidence="2 3">
    <name type="scientific">Mycolicibacterium mucogenicum</name>
    <name type="common">Mycobacterium mucogenicum</name>
    <dbReference type="NCBI Taxonomy" id="56689"/>
    <lineage>
        <taxon>Bacteria</taxon>
        <taxon>Bacillati</taxon>
        <taxon>Actinomycetota</taxon>
        <taxon>Actinomycetes</taxon>
        <taxon>Mycobacteriales</taxon>
        <taxon>Mycobacteriaceae</taxon>
        <taxon>Mycolicibacterium</taxon>
    </lineage>
</organism>
<evidence type="ECO:0000313" key="2">
    <source>
        <dbReference type="EMBL" id="OBA90108.1"/>
    </source>
</evidence>
<accession>A0A1A0MZ77</accession>
<dbReference type="RefSeq" id="WP_064857991.1">
    <property type="nucleotide sequence ID" value="NZ_LZSF01000061.1"/>
</dbReference>
<dbReference type="Pfam" id="PF10821">
    <property type="entry name" value="DUF2567"/>
    <property type="match status" value="1"/>
</dbReference>
<dbReference type="OrthoDB" id="4761780at2"/>
<evidence type="ECO:0000313" key="3">
    <source>
        <dbReference type="Proteomes" id="UP000093962"/>
    </source>
</evidence>
<dbReference type="EMBL" id="LZSF01000061">
    <property type="protein sequence ID" value="OBA90108.1"/>
    <property type="molecule type" value="Genomic_DNA"/>
</dbReference>
<feature type="transmembrane region" description="Helical" evidence="1">
    <location>
        <begin position="160"/>
        <end position="180"/>
    </location>
</feature>
<protein>
    <recommendedName>
        <fullName evidence="4">DUF2567 domain-containing protein</fullName>
    </recommendedName>
</protein>